<evidence type="ECO:0000313" key="2">
    <source>
        <dbReference type="Proteomes" id="UP000235682"/>
    </source>
</evidence>
<dbReference type="InterPro" id="IPR010719">
    <property type="entry name" value="MnmM_MeTrfase"/>
</dbReference>
<dbReference type="SUPFAM" id="SSF53335">
    <property type="entry name" value="S-adenosyl-L-methionine-dependent methyltransferases"/>
    <property type="match status" value="1"/>
</dbReference>
<dbReference type="STRING" id="84521.SAMN04487994_101310"/>
<keyword evidence="1" id="KW-0489">Methyltransferase</keyword>
<dbReference type="RefSeq" id="WP_092084819.1">
    <property type="nucleotide sequence ID" value="NZ_FNEL01000013.1"/>
</dbReference>
<dbReference type="OrthoDB" id="9792989at2"/>
<comment type="caution">
    <text evidence="1">The sequence shown here is derived from an EMBL/GenBank/DDBJ whole genome shotgun (WGS) entry which is preliminary data.</text>
</comment>
<dbReference type="GO" id="GO:0008168">
    <property type="term" value="F:methyltransferase activity"/>
    <property type="evidence" value="ECO:0007669"/>
    <property type="project" value="UniProtKB-KW"/>
</dbReference>
<dbReference type="EMBL" id="PNHE01000037">
    <property type="protein sequence ID" value="PMC57884.1"/>
    <property type="molecule type" value="Genomic_DNA"/>
</dbReference>
<accession>A0A1G8KPU0</accession>
<name>A0A1G8KPU0_9LACT</name>
<sequence>MLNALAYSHHLLNELIHRFPKGTFVDATLGKGNDTYYIAHHPKFQGHVYGFDIQSDAIALSKKKFENEDASMVTFIHDSHAKAKEYLPSTIHGGIFNLGYLPGGDESITTLPESTLESIHQLLDRLEVKGQIILVVYWGHDNGKVEKEYLLKHLSQLNQYFYQVLTYQFINQINQPPFVIVIEKLRSVQ</sequence>
<organism evidence="1 2">
    <name type="scientific">Dolosicoccus paucivorans</name>
    <dbReference type="NCBI Taxonomy" id="84521"/>
    <lineage>
        <taxon>Bacteria</taxon>
        <taxon>Bacillati</taxon>
        <taxon>Bacillota</taxon>
        <taxon>Bacilli</taxon>
        <taxon>Lactobacillales</taxon>
        <taxon>Aerococcaceae</taxon>
        <taxon>Dolosicoccus</taxon>
    </lineage>
</organism>
<dbReference type="Pfam" id="PF06962">
    <property type="entry name" value="rRNA_methylase"/>
    <property type="match status" value="1"/>
</dbReference>
<dbReference type="InterPro" id="IPR029063">
    <property type="entry name" value="SAM-dependent_MTases_sf"/>
</dbReference>
<keyword evidence="2" id="KW-1185">Reference proteome</keyword>
<evidence type="ECO:0000313" key="1">
    <source>
        <dbReference type="EMBL" id="PMC57884.1"/>
    </source>
</evidence>
<dbReference type="Proteomes" id="UP000235682">
    <property type="component" value="Unassembled WGS sequence"/>
</dbReference>
<gene>
    <name evidence="1" type="primary">mraW</name>
    <name evidence="1" type="ORF">CJ205_07255</name>
</gene>
<dbReference type="PANTHER" id="PTHR35276">
    <property type="entry name" value="S-ADENOSYL-L-METHIONINE-DEPENDENT METHYLTRANSFERASES SUPERFAMILY PROTEIN"/>
    <property type="match status" value="1"/>
</dbReference>
<dbReference type="Gene3D" id="3.40.50.150">
    <property type="entry name" value="Vaccinia Virus protein VP39"/>
    <property type="match status" value="1"/>
</dbReference>
<reference evidence="1 2" key="1">
    <citation type="submission" date="2017-09" db="EMBL/GenBank/DDBJ databases">
        <title>Bacterial strain isolated from the female urinary microbiota.</title>
        <authorList>
            <person name="Thomas-White K."/>
            <person name="Kumar N."/>
            <person name="Forster S."/>
            <person name="Putonti C."/>
            <person name="Lawley T."/>
            <person name="Wolfe A.J."/>
        </authorList>
    </citation>
    <scope>NUCLEOTIDE SEQUENCE [LARGE SCALE GENOMIC DNA]</scope>
    <source>
        <strain evidence="1 2">UMB0852</strain>
    </source>
</reference>
<dbReference type="AlphaFoldDB" id="A0A1G8KPU0"/>
<proteinExistence type="predicted"/>
<dbReference type="PANTHER" id="PTHR35276:SF1">
    <property type="entry name" value="TRNA (MNM(5)S(2)U34)-METHYLTRANSFERASE, CHLOROPLASTIC"/>
    <property type="match status" value="1"/>
</dbReference>
<protein>
    <submittedName>
        <fullName evidence="1">16S rRNA (Cytosine(1402)-N(4))-methyltransferase</fullName>
    </submittedName>
</protein>
<keyword evidence="1" id="KW-0808">Transferase</keyword>
<dbReference type="GO" id="GO:0032259">
    <property type="term" value="P:methylation"/>
    <property type="evidence" value="ECO:0007669"/>
    <property type="project" value="UniProtKB-KW"/>
</dbReference>